<organism evidence="2 3">
    <name type="scientific">Pristionchus mayeri</name>
    <dbReference type="NCBI Taxonomy" id="1317129"/>
    <lineage>
        <taxon>Eukaryota</taxon>
        <taxon>Metazoa</taxon>
        <taxon>Ecdysozoa</taxon>
        <taxon>Nematoda</taxon>
        <taxon>Chromadorea</taxon>
        <taxon>Rhabditida</taxon>
        <taxon>Rhabditina</taxon>
        <taxon>Diplogasteromorpha</taxon>
        <taxon>Diplogasteroidea</taxon>
        <taxon>Neodiplogasteridae</taxon>
        <taxon>Pristionchus</taxon>
    </lineage>
</organism>
<evidence type="ECO:0000313" key="2">
    <source>
        <dbReference type="EMBL" id="GMR39961.1"/>
    </source>
</evidence>
<gene>
    <name evidence="2" type="ORF">PMAYCL1PPCAC_10156</name>
</gene>
<proteinExistence type="predicted"/>
<feature type="region of interest" description="Disordered" evidence="1">
    <location>
        <begin position="43"/>
        <end position="84"/>
    </location>
</feature>
<name>A0AAN4ZFP2_9BILA</name>
<dbReference type="AlphaFoldDB" id="A0AAN4ZFP2"/>
<comment type="caution">
    <text evidence="2">The sequence shown here is derived from an EMBL/GenBank/DDBJ whole genome shotgun (WGS) entry which is preliminary data.</text>
</comment>
<feature type="non-terminal residue" evidence="2">
    <location>
        <position position="1"/>
    </location>
</feature>
<accession>A0AAN4ZFP2</accession>
<sequence>TLFSLCSTNWSAALSITRLLIRPLPRNHRLHWLPRLSTPVRRARRPLRPQLQDTNGFGRHERLRGQAGQAEPRQLGRHREIQIR</sequence>
<dbReference type="EMBL" id="BTRK01000003">
    <property type="protein sequence ID" value="GMR39961.1"/>
    <property type="molecule type" value="Genomic_DNA"/>
</dbReference>
<keyword evidence="3" id="KW-1185">Reference proteome</keyword>
<protein>
    <submittedName>
        <fullName evidence="2">Uncharacterized protein</fullName>
    </submittedName>
</protein>
<dbReference type="Proteomes" id="UP001328107">
    <property type="component" value="Unassembled WGS sequence"/>
</dbReference>
<evidence type="ECO:0000313" key="3">
    <source>
        <dbReference type="Proteomes" id="UP001328107"/>
    </source>
</evidence>
<evidence type="ECO:0000256" key="1">
    <source>
        <dbReference type="SAM" id="MobiDB-lite"/>
    </source>
</evidence>
<reference evidence="3" key="1">
    <citation type="submission" date="2022-10" db="EMBL/GenBank/DDBJ databases">
        <title>Genome assembly of Pristionchus species.</title>
        <authorList>
            <person name="Yoshida K."/>
            <person name="Sommer R.J."/>
        </authorList>
    </citation>
    <scope>NUCLEOTIDE SEQUENCE [LARGE SCALE GENOMIC DNA]</scope>
    <source>
        <strain evidence="3">RS5460</strain>
    </source>
</reference>